<dbReference type="AlphaFoldDB" id="E4TWS1"/>
<proteinExistence type="predicted"/>
<gene>
    <name evidence="1" type="ordered locus">Sulku_0084</name>
</gene>
<dbReference type="EMBL" id="CP002355">
    <property type="protein sequence ID" value="ADR32752.1"/>
    <property type="molecule type" value="Genomic_DNA"/>
</dbReference>
<dbReference type="Proteomes" id="UP000008721">
    <property type="component" value="Chromosome"/>
</dbReference>
<sequence length="141" mass="16267">MAGVMFSFYNFASLLDLNIGLSDRLDENRSESFTLLYCDFSNIPKTLVESNLQSLLRTSDSIVHWEHYYFFVMPYTDRYGCGIVKKMIEEIFDRPIPSAAVCYPVDGENPAELFEALHAEAKKLLNIDLDCLYSAENREVW</sequence>
<dbReference type="RefSeq" id="WP_013458949.1">
    <property type="nucleotide sequence ID" value="NC_014762.1"/>
</dbReference>
<evidence type="ECO:0000313" key="2">
    <source>
        <dbReference type="Proteomes" id="UP000008721"/>
    </source>
</evidence>
<dbReference type="KEGG" id="sku:Sulku_0084"/>
<reference evidence="1 2" key="1">
    <citation type="journal article" date="2012" name="Stand. Genomic Sci.">
        <title>Complete genome sequence of the sulfur compounds oxidizing chemolithoautotroph Sulfuricurvum kujiense type strain (YK-1(T)).</title>
        <authorList>
            <person name="Han C."/>
            <person name="Kotsyurbenko O."/>
            <person name="Chertkov O."/>
            <person name="Held B."/>
            <person name="Lapidus A."/>
            <person name="Nolan M."/>
            <person name="Lucas S."/>
            <person name="Hammon N."/>
            <person name="Deshpande S."/>
            <person name="Cheng J.F."/>
            <person name="Tapia R."/>
            <person name="Goodwin L.A."/>
            <person name="Pitluck S."/>
            <person name="Liolios K."/>
            <person name="Pagani I."/>
            <person name="Ivanova N."/>
            <person name="Mavromatis K."/>
            <person name="Mikhailova N."/>
            <person name="Pati A."/>
            <person name="Chen A."/>
            <person name="Palaniappan K."/>
            <person name="Land M."/>
            <person name="Hauser L."/>
            <person name="Chang Y.J."/>
            <person name="Jeffries C.D."/>
            <person name="Brambilla E.M."/>
            <person name="Rohde M."/>
            <person name="Spring S."/>
            <person name="Sikorski J."/>
            <person name="Goker M."/>
            <person name="Woyke T."/>
            <person name="Bristow J."/>
            <person name="Eisen J.A."/>
            <person name="Markowitz V."/>
            <person name="Hugenholtz P."/>
            <person name="Kyrpides N.C."/>
            <person name="Klenk H.P."/>
            <person name="Detter J.C."/>
        </authorList>
    </citation>
    <scope>NUCLEOTIDE SEQUENCE [LARGE SCALE GENOMIC DNA]</scope>
    <source>
        <strain evidence="2">ATCC BAA-921 / DSM 16994 / JCM 11577 / YK-1</strain>
    </source>
</reference>
<organism evidence="1 2">
    <name type="scientific">Sulfuricurvum kujiense (strain ATCC BAA-921 / DSM 16994 / JCM 11577 / YK-1)</name>
    <dbReference type="NCBI Taxonomy" id="709032"/>
    <lineage>
        <taxon>Bacteria</taxon>
        <taxon>Pseudomonadati</taxon>
        <taxon>Campylobacterota</taxon>
        <taxon>Epsilonproteobacteria</taxon>
        <taxon>Campylobacterales</taxon>
        <taxon>Sulfurimonadaceae</taxon>
        <taxon>Sulfuricurvum</taxon>
    </lineage>
</organism>
<dbReference type="eggNOG" id="ENOG50319I0">
    <property type="taxonomic scope" value="Bacteria"/>
</dbReference>
<dbReference type="HOGENOM" id="CLU_1831495_0_0_7"/>
<keyword evidence="2" id="KW-1185">Reference proteome</keyword>
<evidence type="ECO:0000313" key="1">
    <source>
        <dbReference type="EMBL" id="ADR32752.1"/>
    </source>
</evidence>
<protein>
    <submittedName>
        <fullName evidence="1">Uncharacterized protein</fullName>
    </submittedName>
</protein>
<accession>E4TWS1</accession>
<name>E4TWS1_SULKY</name>